<comment type="caution">
    <text evidence="1">The sequence shown here is derived from an EMBL/GenBank/DDBJ whole genome shotgun (WGS) entry which is preliminary data.</text>
</comment>
<name>A0AAV2VXT5_9VIBR</name>
<evidence type="ECO:0000313" key="2">
    <source>
        <dbReference type="Proteomes" id="UP000018211"/>
    </source>
</evidence>
<dbReference type="AlphaFoldDB" id="A0AAV2VXT5"/>
<dbReference type="Proteomes" id="UP000018211">
    <property type="component" value="Unassembled WGS sequence"/>
</dbReference>
<evidence type="ECO:0000313" key="1">
    <source>
        <dbReference type="EMBL" id="CCO49491.1"/>
    </source>
</evidence>
<organism evidence="1 2">
    <name type="scientific">Vibrio nigripulchritudo SOn1</name>
    <dbReference type="NCBI Taxonomy" id="1238450"/>
    <lineage>
        <taxon>Bacteria</taxon>
        <taxon>Pseudomonadati</taxon>
        <taxon>Pseudomonadota</taxon>
        <taxon>Gammaproteobacteria</taxon>
        <taxon>Vibrionales</taxon>
        <taxon>Vibrionaceae</taxon>
        <taxon>Vibrio</taxon>
    </lineage>
</organism>
<sequence length="44" mass="4840">MKASLIAVVMALFLGGCAKTWDGVKEDSSKIWKDTKETIHEATE</sequence>
<dbReference type="PROSITE" id="PS51257">
    <property type="entry name" value="PROKAR_LIPOPROTEIN"/>
    <property type="match status" value="1"/>
</dbReference>
<protein>
    <recommendedName>
        <fullName evidence="3">Entericidin EcnAB</fullName>
    </recommendedName>
</protein>
<dbReference type="EMBL" id="CAOF01000179">
    <property type="protein sequence ID" value="CCO49491.1"/>
    <property type="molecule type" value="Genomic_DNA"/>
</dbReference>
<dbReference type="RefSeq" id="WP_004405896.1">
    <property type="nucleotide sequence ID" value="NZ_LK391965.1"/>
</dbReference>
<dbReference type="GeneID" id="97544670"/>
<accession>A0AAV2VXT5</accession>
<reference evidence="1 2" key="1">
    <citation type="journal article" date="2013" name="ISME J.">
        <title>Comparative genomics of pathogenic lineages of Vibrio nigripulchritudo identifies virulence-associated traits.</title>
        <authorList>
            <person name="Goudenege D."/>
            <person name="Labreuche Y."/>
            <person name="Krin E."/>
            <person name="Ansquer D."/>
            <person name="Mangenot S."/>
            <person name="Calteau A."/>
            <person name="Medigue C."/>
            <person name="Mazel D."/>
            <person name="Polz M.F."/>
            <person name="Le Roux F."/>
        </authorList>
    </citation>
    <scope>NUCLEOTIDE SEQUENCE [LARGE SCALE GENOMIC DNA]</scope>
    <source>
        <strain evidence="1 2">SOn1</strain>
    </source>
</reference>
<evidence type="ECO:0008006" key="3">
    <source>
        <dbReference type="Google" id="ProtNLM"/>
    </source>
</evidence>
<proteinExistence type="predicted"/>
<gene>
    <name evidence="1" type="ORF">VIBNISOn1_830047</name>
</gene>